<feature type="compositionally biased region" description="Polar residues" evidence="1">
    <location>
        <begin position="66"/>
        <end position="83"/>
    </location>
</feature>
<feature type="compositionally biased region" description="Basic and acidic residues" evidence="1">
    <location>
        <begin position="27"/>
        <end position="43"/>
    </location>
</feature>
<keyword evidence="3" id="KW-1185">Reference proteome</keyword>
<name>A0A9P0AD77_BEMTA</name>
<dbReference type="EMBL" id="OU963867">
    <property type="protein sequence ID" value="CAH0391932.1"/>
    <property type="molecule type" value="Genomic_DNA"/>
</dbReference>
<sequence>MTHNGIGLTLAMNNEEEQSPCSSSKLRALETTDTDKSDPDGHLDSNSNNPVSVENDSDNALKDGTSAETAGDTSPDDQPSSAPQEIKGRLIFKNFF</sequence>
<protein>
    <submittedName>
        <fullName evidence="2">Uncharacterized protein</fullName>
    </submittedName>
</protein>
<gene>
    <name evidence="2" type="ORF">BEMITA_LOCUS10503</name>
</gene>
<dbReference type="Proteomes" id="UP001152759">
    <property type="component" value="Chromosome 6"/>
</dbReference>
<evidence type="ECO:0000256" key="1">
    <source>
        <dbReference type="SAM" id="MobiDB-lite"/>
    </source>
</evidence>
<reference evidence="2" key="1">
    <citation type="submission" date="2021-12" db="EMBL/GenBank/DDBJ databases">
        <authorList>
            <person name="King R."/>
        </authorList>
    </citation>
    <scope>NUCLEOTIDE SEQUENCE</scope>
</reference>
<accession>A0A9P0AD77</accession>
<organism evidence="2 3">
    <name type="scientific">Bemisia tabaci</name>
    <name type="common">Sweetpotato whitefly</name>
    <name type="synonym">Aleurodes tabaci</name>
    <dbReference type="NCBI Taxonomy" id="7038"/>
    <lineage>
        <taxon>Eukaryota</taxon>
        <taxon>Metazoa</taxon>
        <taxon>Ecdysozoa</taxon>
        <taxon>Arthropoda</taxon>
        <taxon>Hexapoda</taxon>
        <taxon>Insecta</taxon>
        <taxon>Pterygota</taxon>
        <taxon>Neoptera</taxon>
        <taxon>Paraneoptera</taxon>
        <taxon>Hemiptera</taxon>
        <taxon>Sternorrhyncha</taxon>
        <taxon>Aleyrodoidea</taxon>
        <taxon>Aleyrodidae</taxon>
        <taxon>Aleyrodinae</taxon>
        <taxon>Bemisia</taxon>
    </lineage>
</organism>
<evidence type="ECO:0000313" key="2">
    <source>
        <dbReference type="EMBL" id="CAH0391932.1"/>
    </source>
</evidence>
<feature type="compositionally biased region" description="Polar residues" evidence="1">
    <location>
        <begin position="44"/>
        <end position="54"/>
    </location>
</feature>
<feature type="region of interest" description="Disordered" evidence="1">
    <location>
        <begin position="1"/>
        <end position="89"/>
    </location>
</feature>
<dbReference type="AlphaFoldDB" id="A0A9P0AD77"/>
<evidence type="ECO:0000313" key="3">
    <source>
        <dbReference type="Proteomes" id="UP001152759"/>
    </source>
</evidence>
<proteinExistence type="predicted"/>